<dbReference type="AlphaFoldDB" id="A0A6J5Z3L0"/>
<dbReference type="Gene3D" id="3.40.470.10">
    <property type="entry name" value="Uracil-DNA glycosylase-like domain"/>
    <property type="match status" value="1"/>
</dbReference>
<evidence type="ECO:0000259" key="5">
    <source>
        <dbReference type="SMART" id="SM00986"/>
    </source>
</evidence>
<protein>
    <submittedName>
        <fullName evidence="6">Unannotated protein</fullName>
    </submittedName>
</protein>
<dbReference type="InterPro" id="IPR036895">
    <property type="entry name" value="Uracil-DNA_glycosylase-like_sf"/>
</dbReference>
<evidence type="ECO:0000256" key="1">
    <source>
        <dbReference type="ARBA" id="ARBA00008184"/>
    </source>
</evidence>
<evidence type="ECO:0000256" key="2">
    <source>
        <dbReference type="ARBA" id="ARBA00022763"/>
    </source>
</evidence>
<dbReference type="HAMAP" id="MF_00148">
    <property type="entry name" value="UDG"/>
    <property type="match status" value="1"/>
</dbReference>
<dbReference type="InterPro" id="IPR018085">
    <property type="entry name" value="Ura-DNA_Glyclase_AS"/>
</dbReference>
<dbReference type="NCBIfam" id="NF003588">
    <property type="entry name" value="PRK05254.1-1"/>
    <property type="match status" value="1"/>
</dbReference>
<organism evidence="6">
    <name type="scientific">freshwater metagenome</name>
    <dbReference type="NCBI Taxonomy" id="449393"/>
    <lineage>
        <taxon>unclassified sequences</taxon>
        <taxon>metagenomes</taxon>
        <taxon>ecological metagenomes</taxon>
    </lineage>
</organism>
<proteinExistence type="inferred from homology"/>
<dbReference type="PANTHER" id="PTHR11264">
    <property type="entry name" value="URACIL-DNA GLYCOSYLASE"/>
    <property type="match status" value="1"/>
</dbReference>
<dbReference type="NCBIfam" id="NF003592">
    <property type="entry name" value="PRK05254.1-5"/>
    <property type="match status" value="1"/>
</dbReference>
<reference evidence="6" key="1">
    <citation type="submission" date="2020-05" db="EMBL/GenBank/DDBJ databases">
        <authorList>
            <person name="Chiriac C."/>
            <person name="Salcher M."/>
            <person name="Ghai R."/>
            <person name="Kavagutti S V."/>
        </authorList>
    </citation>
    <scope>NUCLEOTIDE SEQUENCE</scope>
</reference>
<dbReference type="SMART" id="SM00986">
    <property type="entry name" value="UDG"/>
    <property type="match status" value="1"/>
</dbReference>
<dbReference type="Pfam" id="PF03167">
    <property type="entry name" value="UDG"/>
    <property type="match status" value="1"/>
</dbReference>
<evidence type="ECO:0000256" key="3">
    <source>
        <dbReference type="ARBA" id="ARBA00022801"/>
    </source>
</evidence>
<keyword evidence="4" id="KW-0234">DNA repair</keyword>
<dbReference type="PROSITE" id="PS00130">
    <property type="entry name" value="U_DNA_GLYCOSYLASE"/>
    <property type="match status" value="1"/>
</dbReference>
<dbReference type="InterPro" id="IPR005122">
    <property type="entry name" value="Uracil-DNA_glycosylase-like"/>
</dbReference>
<dbReference type="CDD" id="cd10027">
    <property type="entry name" value="UDG-F1-like"/>
    <property type="match status" value="1"/>
</dbReference>
<dbReference type="InterPro" id="IPR002043">
    <property type="entry name" value="UDG_fam1"/>
</dbReference>
<keyword evidence="3" id="KW-0378">Hydrolase</keyword>
<sequence length="213" mass="23911">MNFSLEEVHLSWRELFAPHVNTIQEIFTELTYTEFTPARENIFSAFQEPLDSVKVVIVGQDPYPQEGDAHGLAFSVAHGRRIPASLRNIFKEYQDDLGFPSPTSGDLSPWSREGVLLLNRVLTTEIGKRNAHHASHWAVVTEDLARHLGESGVVAILWGSSAHTLSQYFRDPILSPHPSPLSAYRGFFGSKPFTKTNSLLENRGKKAINWELS</sequence>
<dbReference type="GO" id="GO:0004844">
    <property type="term" value="F:uracil DNA N-glycosylase activity"/>
    <property type="evidence" value="ECO:0007669"/>
    <property type="project" value="InterPro"/>
</dbReference>
<evidence type="ECO:0000313" key="6">
    <source>
        <dbReference type="EMBL" id="CAB4335807.1"/>
    </source>
</evidence>
<comment type="similarity">
    <text evidence="1">Belongs to the uracil-DNA glycosylase (UDG) superfamily. UNG family.</text>
</comment>
<evidence type="ECO:0000256" key="4">
    <source>
        <dbReference type="ARBA" id="ARBA00023204"/>
    </source>
</evidence>
<keyword evidence="2" id="KW-0227">DNA damage</keyword>
<dbReference type="EMBL" id="CAESAK010000055">
    <property type="protein sequence ID" value="CAB4335807.1"/>
    <property type="molecule type" value="Genomic_DNA"/>
</dbReference>
<dbReference type="SMART" id="SM00987">
    <property type="entry name" value="UreE_C"/>
    <property type="match status" value="1"/>
</dbReference>
<dbReference type="GO" id="GO:0097510">
    <property type="term" value="P:base-excision repair, AP site formation via deaminated base removal"/>
    <property type="evidence" value="ECO:0007669"/>
    <property type="project" value="TreeGrafter"/>
</dbReference>
<dbReference type="SUPFAM" id="SSF52141">
    <property type="entry name" value="Uracil-DNA glycosylase-like"/>
    <property type="match status" value="1"/>
</dbReference>
<feature type="domain" description="Uracil-DNA glycosylase-like" evidence="5">
    <location>
        <begin position="46"/>
        <end position="200"/>
    </location>
</feature>
<name>A0A6J5Z3L0_9ZZZZ</name>
<dbReference type="PANTHER" id="PTHR11264:SF0">
    <property type="entry name" value="URACIL-DNA GLYCOSYLASE"/>
    <property type="match status" value="1"/>
</dbReference>
<gene>
    <name evidence="6" type="ORF">UFOPK3775_00538</name>
</gene>
<accession>A0A6J5Z3L0</accession>